<dbReference type="PROSITE" id="PS51257">
    <property type="entry name" value="PROKAR_LIPOPROTEIN"/>
    <property type="match status" value="1"/>
</dbReference>
<dbReference type="Proteomes" id="UP000281118">
    <property type="component" value="Unassembled WGS sequence"/>
</dbReference>
<organism evidence="2 3">
    <name type="scientific">Variovorax guangxiensis</name>
    <dbReference type="NCBI Taxonomy" id="1775474"/>
    <lineage>
        <taxon>Bacteria</taxon>
        <taxon>Pseudomonadati</taxon>
        <taxon>Pseudomonadota</taxon>
        <taxon>Betaproteobacteria</taxon>
        <taxon>Burkholderiales</taxon>
        <taxon>Comamonadaceae</taxon>
        <taxon>Variovorax</taxon>
    </lineage>
</organism>
<feature type="signal peptide" evidence="1">
    <location>
        <begin position="1"/>
        <end position="22"/>
    </location>
</feature>
<protein>
    <recommendedName>
        <fullName evidence="4">Pilus assembly protein</fullName>
    </recommendedName>
</protein>
<evidence type="ECO:0000313" key="3">
    <source>
        <dbReference type="Proteomes" id="UP000281118"/>
    </source>
</evidence>
<dbReference type="AlphaFoldDB" id="A0A433MER5"/>
<evidence type="ECO:0008006" key="4">
    <source>
        <dbReference type="Google" id="ProtNLM"/>
    </source>
</evidence>
<keyword evidence="1" id="KW-0732">Signal</keyword>
<evidence type="ECO:0000313" key="2">
    <source>
        <dbReference type="EMBL" id="RUR66255.1"/>
    </source>
</evidence>
<sequence length="99" mass="10323">MFIIRTTTVALVCLLGASCSHVTPNYDARFGDAVRDAKRKMTINPEAGKTNDPAAGMDGRAAREAMNQYHESYKSPPPAVNVINIGGGIGNQSGGGSGK</sequence>
<name>A0A433MER5_9BURK</name>
<dbReference type="RefSeq" id="WP_126019733.1">
    <property type="nucleotide sequence ID" value="NZ_RXFT01000001.1"/>
</dbReference>
<proteinExistence type="predicted"/>
<accession>A0A433MER5</accession>
<reference evidence="2 3" key="1">
    <citation type="submission" date="2018-12" db="EMBL/GenBank/DDBJ databases">
        <title>The genome sequences of Variovorax guangxiensis DSM 27352.</title>
        <authorList>
            <person name="Gao J."/>
            <person name="Sun J."/>
        </authorList>
    </citation>
    <scope>NUCLEOTIDE SEQUENCE [LARGE SCALE GENOMIC DNA]</scope>
    <source>
        <strain evidence="2 3">DSM 27352</strain>
    </source>
</reference>
<dbReference type="EMBL" id="RXFT01000001">
    <property type="protein sequence ID" value="RUR66255.1"/>
    <property type="molecule type" value="Genomic_DNA"/>
</dbReference>
<gene>
    <name evidence="2" type="ORF">EJP67_04200</name>
</gene>
<feature type="chain" id="PRO_5019347404" description="Pilus assembly protein" evidence="1">
    <location>
        <begin position="23"/>
        <end position="99"/>
    </location>
</feature>
<evidence type="ECO:0000256" key="1">
    <source>
        <dbReference type="SAM" id="SignalP"/>
    </source>
</evidence>
<dbReference type="OrthoDB" id="8537668at2"/>
<comment type="caution">
    <text evidence="2">The sequence shown here is derived from an EMBL/GenBank/DDBJ whole genome shotgun (WGS) entry which is preliminary data.</text>
</comment>